<name>A0A0E1VZC6_BURPE</name>
<dbReference type="Proteomes" id="UP000001812">
    <property type="component" value="Chromosome II"/>
</dbReference>
<dbReference type="EMBL" id="CM000833">
    <property type="protein sequence ID" value="EET05381.1"/>
    <property type="molecule type" value="Genomic_DNA"/>
</dbReference>
<organism evidence="1">
    <name type="scientific">Burkholderia pseudomallei 1710a</name>
    <dbReference type="NCBI Taxonomy" id="320371"/>
    <lineage>
        <taxon>Bacteria</taxon>
        <taxon>Pseudomonadati</taxon>
        <taxon>Pseudomonadota</taxon>
        <taxon>Betaproteobacteria</taxon>
        <taxon>Burkholderiales</taxon>
        <taxon>Burkholderiaceae</taxon>
        <taxon>Burkholderia</taxon>
        <taxon>pseudomallei group</taxon>
    </lineage>
</organism>
<gene>
    <name evidence="1" type="ORF">BURPS1710A_A1754</name>
</gene>
<reference evidence="1" key="1">
    <citation type="submission" date="2009-05" db="EMBL/GenBank/DDBJ databases">
        <authorList>
            <person name="Harkins D.M."/>
            <person name="DeShazer D."/>
            <person name="Woods D.E."/>
            <person name="Brinkac L.M."/>
            <person name="Brown K.A."/>
            <person name="Hung G.C."/>
            <person name="Tuanyok A."/>
            <person name="Zhang B."/>
            <person name="Nierman W.C."/>
        </authorList>
    </citation>
    <scope>NUCLEOTIDE SEQUENCE [LARGE SCALE GENOMIC DNA]</scope>
    <source>
        <strain evidence="1">1710a</strain>
    </source>
</reference>
<protein>
    <submittedName>
        <fullName evidence="1">Uncharacterized protein</fullName>
    </submittedName>
</protein>
<sequence>MQRRDDSKKAPHLAFATASHARVRLARCTGAAAPGRARRGNPVG</sequence>
<dbReference type="HOGENOM" id="CLU_3213534_0_0_4"/>
<proteinExistence type="predicted"/>
<evidence type="ECO:0000313" key="1">
    <source>
        <dbReference type="EMBL" id="EET05381.1"/>
    </source>
</evidence>
<accession>A0A0E1VZC6</accession>
<dbReference type="AlphaFoldDB" id="A0A0E1VZC6"/>